<dbReference type="Proteomes" id="UP000004459">
    <property type="component" value="Unassembled WGS sequence"/>
</dbReference>
<accession>G9YPH1</accession>
<dbReference type="EMBL" id="AGCK01000100">
    <property type="protein sequence ID" value="EHM52610.1"/>
    <property type="molecule type" value="Genomic_DNA"/>
</dbReference>
<name>G9YPH1_FLAPL</name>
<gene>
    <name evidence="1" type="ORF">HMPREF0372_01450</name>
</gene>
<comment type="caution">
    <text evidence="1">The sequence shown here is derived from an EMBL/GenBank/DDBJ whole genome shotgun (WGS) entry which is preliminary data.</text>
</comment>
<dbReference type="HOGENOM" id="CLU_3043650_0_0_9"/>
<protein>
    <submittedName>
        <fullName evidence="1">Uncharacterized protein</fullName>
    </submittedName>
</protein>
<evidence type="ECO:0000313" key="2">
    <source>
        <dbReference type="Proteomes" id="UP000004459"/>
    </source>
</evidence>
<organism evidence="1 2">
    <name type="scientific">Flavonifractor plautii ATCC 29863</name>
    <dbReference type="NCBI Taxonomy" id="411475"/>
    <lineage>
        <taxon>Bacteria</taxon>
        <taxon>Bacillati</taxon>
        <taxon>Bacillota</taxon>
        <taxon>Clostridia</taxon>
        <taxon>Eubacteriales</taxon>
        <taxon>Oscillospiraceae</taxon>
        <taxon>Flavonifractor</taxon>
    </lineage>
</organism>
<proteinExistence type="predicted"/>
<dbReference type="AlphaFoldDB" id="G9YPH1"/>
<evidence type="ECO:0000313" key="1">
    <source>
        <dbReference type="EMBL" id="EHM52610.1"/>
    </source>
</evidence>
<reference evidence="1 2" key="1">
    <citation type="submission" date="2011-08" db="EMBL/GenBank/DDBJ databases">
        <authorList>
            <person name="Weinstock G."/>
            <person name="Sodergren E."/>
            <person name="Clifton S."/>
            <person name="Fulton L."/>
            <person name="Fulton B."/>
            <person name="Courtney L."/>
            <person name="Fronick C."/>
            <person name="Harrison M."/>
            <person name="Strong C."/>
            <person name="Farmer C."/>
            <person name="Delahaunty K."/>
            <person name="Markovic C."/>
            <person name="Hall O."/>
            <person name="Minx P."/>
            <person name="Tomlinson C."/>
            <person name="Mitreva M."/>
            <person name="Hou S."/>
            <person name="Chen J."/>
            <person name="Wollam A."/>
            <person name="Pepin K.H."/>
            <person name="Johnson M."/>
            <person name="Bhonagiri V."/>
            <person name="Zhang X."/>
            <person name="Suruliraj S."/>
            <person name="Warren W."/>
            <person name="Chinwalla A."/>
            <person name="Mardis E.R."/>
            <person name="Wilson R.K."/>
        </authorList>
    </citation>
    <scope>NUCLEOTIDE SEQUENCE [LARGE SCALE GENOMIC DNA]</scope>
    <source>
        <strain evidence="1 2">ATCC 29863</strain>
    </source>
</reference>
<sequence>MGAASFPFRHVASIIAYRTRRRKGEKRPCTGGGKGRTGYGKGLLLKLHILACSV</sequence>